<evidence type="ECO:0000313" key="2">
    <source>
        <dbReference type="Proteomes" id="UP000001283"/>
    </source>
</evidence>
<organism evidence="1 2">
    <name type="scientific">Priestia megaterium (strain WSH-002)</name>
    <name type="common">Bacillus megaterium</name>
    <dbReference type="NCBI Taxonomy" id="1006007"/>
    <lineage>
        <taxon>Bacteria</taxon>
        <taxon>Bacillati</taxon>
        <taxon>Bacillota</taxon>
        <taxon>Bacilli</taxon>
        <taxon>Bacillales</taxon>
        <taxon>Bacillaceae</taxon>
        <taxon>Priestia</taxon>
    </lineage>
</organism>
<protein>
    <submittedName>
        <fullName evidence="1">Uncharacterized protein</fullName>
    </submittedName>
</protein>
<dbReference type="Gene3D" id="1.10.10.1150">
    <property type="entry name" value="Coenzyme PQQ synthesis protein D (PqqD)"/>
    <property type="match status" value="1"/>
</dbReference>
<dbReference type="EMBL" id="CP003017">
    <property type="protein sequence ID" value="AEN91033.1"/>
    <property type="molecule type" value="Genomic_DNA"/>
</dbReference>
<dbReference type="InterPro" id="IPR008792">
    <property type="entry name" value="PQQD"/>
</dbReference>
<dbReference type="AlphaFoldDB" id="A0A8D3X2A0"/>
<dbReference type="Pfam" id="PF05402">
    <property type="entry name" value="PqqD"/>
    <property type="match status" value="1"/>
</dbReference>
<dbReference type="RefSeq" id="WP_014461232.1">
    <property type="nucleotide sequence ID" value="NC_017138.1"/>
</dbReference>
<accession>A0A8D3X2A0</accession>
<proteinExistence type="predicted"/>
<dbReference type="NCBIfam" id="NF033536">
    <property type="entry name" value="lasso_PqqD_Bac"/>
    <property type="match status" value="1"/>
</dbReference>
<evidence type="ECO:0000313" key="1">
    <source>
        <dbReference type="EMBL" id="AEN91033.1"/>
    </source>
</evidence>
<gene>
    <name evidence="1" type="ORF">BMWSH_4154</name>
</gene>
<name>A0A8D3X2A0_PRIMW</name>
<reference evidence="1 2" key="1">
    <citation type="journal article" date="2011" name="J. Bacteriol.">
        <title>Complete genome sequence of the industrial strain Bacillus megaterium WSH-002.</title>
        <authorList>
            <person name="Liu L."/>
            <person name="Li Y."/>
            <person name="Zhang J."/>
            <person name="Zou W."/>
            <person name="Zhou Z."/>
            <person name="Liu J."/>
            <person name="Li X."/>
            <person name="Wang L."/>
            <person name="Chen J."/>
        </authorList>
    </citation>
    <scope>NUCLEOTIDE SEQUENCE [LARGE SCALE GENOMIC DNA]</scope>
    <source>
        <strain evidence="1 2">WSH-002</strain>
    </source>
</reference>
<dbReference type="InterPro" id="IPR041881">
    <property type="entry name" value="PqqD_sf"/>
</dbReference>
<sequence length="99" mass="11301">MIKSEQILPKHVVTQSEGNIVSDMGNEKVMLNIENGKYYNLGEIGGDIWESISKPTQVNELVNHIVKKYDVQTDKCEEEVISFLENMYQENLIELVVEG</sequence>
<dbReference type="KEGG" id="bmh:BMWSH_4154"/>
<dbReference type="Proteomes" id="UP000001283">
    <property type="component" value="Chromosome"/>
</dbReference>